<dbReference type="EMBL" id="JXLN01011122">
    <property type="protein sequence ID" value="KPM06858.1"/>
    <property type="molecule type" value="Genomic_DNA"/>
</dbReference>
<gene>
    <name evidence="8" type="ORF">QR98_0053380</name>
</gene>
<evidence type="ECO:0000256" key="3">
    <source>
        <dbReference type="ARBA" id="ARBA00012646"/>
    </source>
</evidence>
<keyword evidence="4" id="KW-0732">Signal</keyword>
<evidence type="ECO:0000256" key="7">
    <source>
        <dbReference type="ARBA" id="ARBA00023180"/>
    </source>
</evidence>
<comment type="catalytic activity">
    <reaction evidence="1">
        <text>a phosphate monoester + H2O = an alcohol + phosphate</text>
        <dbReference type="Rhea" id="RHEA:15017"/>
        <dbReference type="ChEBI" id="CHEBI:15377"/>
        <dbReference type="ChEBI" id="CHEBI:30879"/>
        <dbReference type="ChEBI" id="CHEBI:43474"/>
        <dbReference type="ChEBI" id="CHEBI:67140"/>
        <dbReference type="EC" id="3.1.3.2"/>
    </reaction>
</comment>
<dbReference type="InterPro" id="IPR050645">
    <property type="entry name" value="Histidine_acid_phosphatase"/>
</dbReference>
<dbReference type="EC" id="3.1.3.2" evidence="3"/>
<proteinExistence type="inferred from homology"/>
<dbReference type="VEuPathDB" id="VectorBase:SSCA008541"/>
<comment type="caution">
    <text evidence="8">The sequence shown here is derived from an EMBL/GenBank/DDBJ whole genome shotgun (WGS) entry which is preliminary data.</text>
</comment>
<name>A0A132A7B9_SARSC</name>
<evidence type="ECO:0000256" key="5">
    <source>
        <dbReference type="ARBA" id="ARBA00022801"/>
    </source>
</evidence>
<dbReference type="InterPro" id="IPR033379">
    <property type="entry name" value="Acid_Pase_AS"/>
</dbReference>
<dbReference type="Gene3D" id="3.40.50.1240">
    <property type="entry name" value="Phosphoglycerate mutase-like"/>
    <property type="match status" value="1"/>
</dbReference>
<evidence type="ECO:0000256" key="4">
    <source>
        <dbReference type="ARBA" id="ARBA00022729"/>
    </source>
</evidence>
<keyword evidence="5" id="KW-0378">Hydrolase</keyword>
<comment type="similarity">
    <text evidence="2">Belongs to the histidine acid phosphatase family.</text>
</comment>
<keyword evidence="7" id="KW-0325">Glycoprotein</keyword>
<organism evidence="8 9">
    <name type="scientific">Sarcoptes scabiei</name>
    <name type="common">Itch mite</name>
    <name type="synonym">Acarus scabiei</name>
    <dbReference type="NCBI Taxonomy" id="52283"/>
    <lineage>
        <taxon>Eukaryota</taxon>
        <taxon>Metazoa</taxon>
        <taxon>Ecdysozoa</taxon>
        <taxon>Arthropoda</taxon>
        <taxon>Chelicerata</taxon>
        <taxon>Arachnida</taxon>
        <taxon>Acari</taxon>
        <taxon>Acariformes</taxon>
        <taxon>Sarcoptiformes</taxon>
        <taxon>Astigmata</taxon>
        <taxon>Psoroptidia</taxon>
        <taxon>Sarcoptoidea</taxon>
        <taxon>Sarcoptidae</taxon>
        <taxon>Sarcoptinae</taxon>
        <taxon>Sarcoptes</taxon>
    </lineage>
</organism>
<dbReference type="PANTHER" id="PTHR11567:SF211">
    <property type="entry name" value="PROSTATIC ACID PHOSPHATASE"/>
    <property type="match status" value="1"/>
</dbReference>
<dbReference type="Proteomes" id="UP000616769">
    <property type="component" value="Unassembled WGS sequence"/>
</dbReference>
<dbReference type="PANTHER" id="PTHR11567">
    <property type="entry name" value="ACID PHOSPHATASE-RELATED"/>
    <property type="match status" value="1"/>
</dbReference>
<evidence type="ECO:0000256" key="1">
    <source>
        <dbReference type="ARBA" id="ARBA00000032"/>
    </source>
</evidence>
<evidence type="ECO:0000256" key="2">
    <source>
        <dbReference type="ARBA" id="ARBA00005375"/>
    </source>
</evidence>
<protein>
    <recommendedName>
        <fullName evidence="3">acid phosphatase</fullName>
        <ecNumber evidence="3">3.1.3.2</ecNumber>
    </recommendedName>
</protein>
<dbReference type="InterPro" id="IPR029033">
    <property type="entry name" value="His_PPase_superfam"/>
</dbReference>
<keyword evidence="6" id="KW-1015">Disulfide bond</keyword>
<dbReference type="PROSITE" id="PS00616">
    <property type="entry name" value="HIS_ACID_PHOSPHAT_1"/>
    <property type="match status" value="1"/>
</dbReference>
<dbReference type="SUPFAM" id="SSF53254">
    <property type="entry name" value="Phosphoglycerate mutase-like"/>
    <property type="match status" value="1"/>
</dbReference>
<evidence type="ECO:0000313" key="8">
    <source>
        <dbReference type="EMBL" id="KPM06858.1"/>
    </source>
</evidence>
<dbReference type="OrthoDB" id="258392at2759"/>
<accession>A0A132A7B9</accession>
<dbReference type="GO" id="GO:0003993">
    <property type="term" value="F:acid phosphatase activity"/>
    <property type="evidence" value="ECO:0007669"/>
    <property type="project" value="UniProtKB-EC"/>
</dbReference>
<evidence type="ECO:0000313" key="9">
    <source>
        <dbReference type="Proteomes" id="UP000616769"/>
    </source>
</evidence>
<dbReference type="CDD" id="cd07061">
    <property type="entry name" value="HP_HAP_like"/>
    <property type="match status" value="1"/>
</dbReference>
<dbReference type="AlphaFoldDB" id="A0A132A7B9"/>
<dbReference type="Pfam" id="PF00328">
    <property type="entry name" value="His_Phos_2"/>
    <property type="match status" value="1"/>
</dbReference>
<reference evidence="8 9" key="1">
    <citation type="journal article" date="2015" name="Parasit. Vectors">
        <title>Draft genome of the scabies mite.</title>
        <authorList>
            <person name="Rider S.D.Jr."/>
            <person name="Morgan M.S."/>
            <person name="Arlian L.G."/>
        </authorList>
    </citation>
    <scope>NUCLEOTIDE SEQUENCE [LARGE SCALE GENOMIC DNA]</scope>
    <source>
        <strain evidence="8">Arlian Lab</strain>
    </source>
</reference>
<evidence type="ECO:0000256" key="6">
    <source>
        <dbReference type="ARBA" id="ARBA00023157"/>
    </source>
</evidence>
<sequence length="436" mass="50446">MVKIFVSIVSFMVIVGIILGIFNGSIESKQSRPSDSYRLSLIQIVFRHGDRTPLRLYVNDPYKRSDFIEGLGELTNRGKLRMFRIGSKLRHYYSSYLENVSNKNIYARSSPRRRCLESCSMVLAGLFPPRPDEIWNQDPNGEEDGKQLAKLWQPISINTVEASRDRLLYPEAECSEAIRYEQIINDSPSVKPFLEANKQFIDDLIHYTGTNFTIWLEIGYLYSTLTVEQEYFGDRFQKPSWIDKMGNDTMERLRKFHDLEFSVFSKSKAYVRLRAGSILKQIQENIDAKIQKDLTQKDNNSKDRKGFRQNHLHLYSTHDTMLGYVVSAFGGRSMQPTYGSGLSIELWTNKHDPTSKPYIRLMYLDGISPGMEIEPLEMISEPTIQSENCNRSNCNSEYFDYDCLKAFLNDYLPRNIDQECTLSVKSSAIPEYKTTL</sequence>
<dbReference type="InterPro" id="IPR000560">
    <property type="entry name" value="His_Pase_clade-2"/>
</dbReference>